<dbReference type="RefSeq" id="WP_083723610.1">
    <property type="nucleotide sequence ID" value="NZ_FOUD01000004.1"/>
</dbReference>
<name>A0A1S8DK77_9GAMM</name>
<dbReference type="Proteomes" id="UP000242847">
    <property type="component" value="Unassembled WGS sequence"/>
</dbReference>
<evidence type="ECO:0000313" key="9">
    <source>
        <dbReference type="Proteomes" id="UP000242847"/>
    </source>
</evidence>
<accession>A0A1S8DK77</accession>
<evidence type="ECO:0000313" key="8">
    <source>
        <dbReference type="EMBL" id="ONM45828.1"/>
    </source>
</evidence>
<dbReference type="GO" id="GO:0009636">
    <property type="term" value="P:response to toxic substance"/>
    <property type="evidence" value="ECO:0007669"/>
    <property type="project" value="InterPro"/>
</dbReference>
<feature type="signal peptide" evidence="7">
    <location>
        <begin position="1"/>
        <end position="18"/>
    </location>
</feature>
<evidence type="ECO:0000256" key="4">
    <source>
        <dbReference type="ARBA" id="ARBA00023136"/>
    </source>
</evidence>
<dbReference type="GO" id="GO:0016020">
    <property type="term" value="C:membrane"/>
    <property type="evidence" value="ECO:0007669"/>
    <property type="project" value="InterPro"/>
</dbReference>
<feature type="chain" id="PRO_5010589416" evidence="7">
    <location>
        <begin position="19"/>
        <end position="43"/>
    </location>
</feature>
<evidence type="ECO:0000256" key="3">
    <source>
        <dbReference type="ARBA" id="ARBA00022729"/>
    </source>
</evidence>
<comment type="caution">
    <text evidence="8">The sequence shown here is derived from an EMBL/GenBank/DDBJ whole genome shotgun (WGS) entry which is preliminary data.</text>
</comment>
<evidence type="ECO:0000256" key="5">
    <source>
        <dbReference type="ARBA" id="ARBA00023139"/>
    </source>
</evidence>
<proteinExistence type="inferred from homology"/>
<evidence type="ECO:0000256" key="7">
    <source>
        <dbReference type="SAM" id="SignalP"/>
    </source>
</evidence>
<reference evidence="8 9" key="1">
    <citation type="submission" date="2017-01" db="EMBL/GenBank/DDBJ databases">
        <title>Draft genome sequence of Pseudomonas pachastrellae type strain CCUG 46540T from a deep sea.</title>
        <authorList>
            <person name="Gomila M."/>
            <person name="Mulet M."/>
            <person name="Lalucat J."/>
            <person name="Garcia-Valdes E."/>
        </authorList>
    </citation>
    <scope>NUCLEOTIDE SEQUENCE [LARGE SCALE GENOMIC DNA]</scope>
    <source>
        <strain evidence="8 9">CCUG 46540</strain>
    </source>
</reference>
<comment type="similarity">
    <text evidence="1">Belongs to the EcnA/EcnB lipoprotein family.</text>
</comment>
<sequence length="43" mass="4251">MKQALVILLFTLFGAAGLTGCNTVAGVGEDVQAVGDGIQDAAD</sequence>
<evidence type="ECO:0000256" key="2">
    <source>
        <dbReference type="ARBA" id="ARBA00022475"/>
    </source>
</evidence>
<evidence type="ECO:0000256" key="1">
    <source>
        <dbReference type="ARBA" id="ARBA00010296"/>
    </source>
</evidence>
<keyword evidence="6" id="KW-0449">Lipoprotein</keyword>
<keyword evidence="9" id="KW-1185">Reference proteome</keyword>
<dbReference type="STRING" id="254161.SAMN05216256_10490"/>
<keyword evidence="5" id="KW-0564">Palmitate</keyword>
<keyword evidence="3 7" id="KW-0732">Signal</keyword>
<keyword evidence="2" id="KW-1003">Cell membrane</keyword>
<gene>
    <name evidence="8" type="ORF">BXT89_00585</name>
</gene>
<protein>
    <submittedName>
        <fullName evidence="8">Entericidin</fullName>
    </submittedName>
</protein>
<dbReference type="Pfam" id="PF08085">
    <property type="entry name" value="Entericidin"/>
    <property type="match status" value="1"/>
</dbReference>
<dbReference type="EMBL" id="MUBC01000001">
    <property type="protein sequence ID" value="ONM45828.1"/>
    <property type="molecule type" value="Genomic_DNA"/>
</dbReference>
<organism evidence="8 9">
    <name type="scientific">Halopseudomonas pachastrellae</name>
    <dbReference type="NCBI Taxonomy" id="254161"/>
    <lineage>
        <taxon>Bacteria</taxon>
        <taxon>Pseudomonadati</taxon>
        <taxon>Pseudomonadota</taxon>
        <taxon>Gammaproteobacteria</taxon>
        <taxon>Pseudomonadales</taxon>
        <taxon>Pseudomonadaceae</taxon>
        <taxon>Halopseudomonas</taxon>
    </lineage>
</organism>
<evidence type="ECO:0000256" key="6">
    <source>
        <dbReference type="ARBA" id="ARBA00023288"/>
    </source>
</evidence>
<dbReference type="PROSITE" id="PS51257">
    <property type="entry name" value="PROKAR_LIPOPROTEIN"/>
    <property type="match status" value="1"/>
</dbReference>
<dbReference type="AlphaFoldDB" id="A0A1S8DK77"/>
<keyword evidence="4" id="KW-0472">Membrane</keyword>
<dbReference type="OrthoDB" id="9181810at2"/>
<dbReference type="InterPro" id="IPR012556">
    <property type="entry name" value="Entericidin"/>
</dbReference>